<proteinExistence type="predicted"/>
<dbReference type="KEGG" id="char:105888811"/>
<dbReference type="Pfam" id="PF00385">
    <property type="entry name" value="Chromo"/>
    <property type="match status" value="1"/>
</dbReference>
<protein>
    <submittedName>
        <fullName evidence="9">Chromobox protein homolog 7</fullName>
    </submittedName>
</protein>
<evidence type="ECO:0000256" key="4">
    <source>
        <dbReference type="ARBA" id="ARBA00023163"/>
    </source>
</evidence>
<dbReference type="PROSITE" id="PS00598">
    <property type="entry name" value="CHROMO_1"/>
    <property type="match status" value="1"/>
</dbReference>
<dbReference type="AlphaFoldDB" id="A0A6P3VEM9"/>
<feature type="region of interest" description="Disordered" evidence="6">
    <location>
        <begin position="155"/>
        <end position="220"/>
    </location>
</feature>
<dbReference type="CDD" id="cd18646">
    <property type="entry name" value="CD_Cbx7"/>
    <property type="match status" value="1"/>
</dbReference>
<name>A0A6P3VEM9_CLUHA</name>
<dbReference type="PANTHER" id="PTHR47277:SF1">
    <property type="entry name" value="CHROMOBOX PROTEIN HOMOLOG 7"/>
    <property type="match status" value="1"/>
</dbReference>
<dbReference type="PANTHER" id="PTHR47277">
    <property type="entry name" value="CHROMOBOX PROTEIN HOMOLOG 7"/>
    <property type="match status" value="1"/>
</dbReference>
<dbReference type="GeneID" id="105888811"/>
<feature type="compositionally biased region" description="Acidic residues" evidence="6">
    <location>
        <begin position="168"/>
        <end position="202"/>
    </location>
</feature>
<evidence type="ECO:0000259" key="7">
    <source>
        <dbReference type="PROSITE" id="PS50013"/>
    </source>
</evidence>
<dbReference type="OrthoDB" id="1918685at2759"/>
<evidence type="ECO:0000256" key="2">
    <source>
        <dbReference type="ARBA" id="ARBA00022491"/>
    </source>
</evidence>
<feature type="compositionally biased region" description="Polar residues" evidence="6">
    <location>
        <begin position="157"/>
        <end position="167"/>
    </location>
</feature>
<evidence type="ECO:0000313" key="8">
    <source>
        <dbReference type="Proteomes" id="UP000515152"/>
    </source>
</evidence>
<keyword evidence="3" id="KW-0805">Transcription regulation</keyword>
<dbReference type="PRINTS" id="PR00504">
    <property type="entry name" value="CHROMODOMAIN"/>
</dbReference>
<dbReference type="Pfam" id="PF17218">
    <property type="entry name" value="CBX7_C"/>
    <property type="match status" value="1"/>
</dbReference>
<reference evidence="9" key="1">
    <citation type="submission" date="2025-08" db="UniProtKB">
        <authorList>
            <consortium name="RefSeq"/>
        </authorList>
    </citation>
    <scope>IDENTIFICATION</scope>
</reference>
<evidence type="ECO:0000313" key="9">
    <source>
        <dbReference type="RefSeq" id="XP_012670008.2"/>
    </source>
</evidence>
<accession>A0A6P3VEM9</accession>
<sequence length="277" mass="31359">MNLTGMELSAIGEQVFAVESIIKKRIRKGHVEYLLKWKGWPPKYSTWEPSEHILDPRLVLVYEEKEQRDRALGYRKRGPKPKKLLLQNVYAMDLRSAHKPLTQPPARLRLSLTRTLDPESPTSTDQHYQLAGGGLYDGLAQHKNKQRLAQYVCVPSHPQTPTPSQGLSEEDWEEEEEEEEDEDEEDGDNEDDDENGPEEAEGEMAMQGDALSRPGSKCWSPIAQPEEVTASQISEGWSPFTSAKDITVTDVTINSLTVTFKEALTAKGFFRSWGLEF</sequence>
<dbReference type="InterPro" id="IPR017984">
    <property type="entry name" value="Chromo_dom_subgr"/>
</dbReference>
<organism evidence="8 9">
    <name type="scientific">Clupea harengus</name>
    <name type="common">Atlantic herring</name>
    <dbReference type="NCBI Taxonomy" id="7950"/>
    <lineage>
        <taxon>Eukaryota</taxon>
        <taxon>Metazoa</taxon>
        <taxon>Chordata</taxon>
        <taxon>Craniata</taxon>
        <taxon>Vertebrata</taxon>
        <taxon>Euteleostomi</taxon>
        <taxon>Actinopterygii</taxon>
        <taxon>Neopterygii</taxon>
        <taxon>Teleostei</taxon>
        <taxon>Clupei</taxon>
        <taxon>Clupeiformes</taxon>
        <taxon>Clupeoidei</taxon>
        <taxon>Clupeidae</taxon>
        <taxon>Clupea</taxon>
    </lineage>
</organism>
<evidence type="ECO:0000256" key="1">
    <source>
        <dbReference type="ARBA" id="ARBA00004123"/>
    </source>
</evidence>
<dbReference type="CTD" id="101882803"/>
<dbReference type="Gene3D" id="2.40.50.40">
    <property type="match status" value="1"/>
</dbReference>
<keyword evidence="2" id="KW-0678">Repressor</keyword>
<dbReference type="Proteomes" id="UP000515152">
    <property type="component" value="Chromosome 23"/>
</dbReference>
<dbReference type="SUPFAM" id="SSF54160">
    <property type="entry name" value="Chromo domain-like"/>
    <property type="match status" value="1"/>
</dbReference>
<comment type="subcellular location">
    <subcellularLocation>
        <location evidence="1">Nucleus</location>
    </subcellularLocation>
</comment>
<dbReference type="GO" id="GO:0000122">
    <property type="term" value="P:negative regulation of transcription by RNA polymerase II"/>
    <property type="evidence" value="ECO:0007669"/>
    <property type="project" value="TreeGrafter"/>
</dbReference>
<dbReference type="InterPro" id="IPR023780">
    <property type="entry name" value="Chromo_domain"/>
</dbReference>
<evidence type="ECO:0000256" key="5">
    <source>
        <dbReference type="ARBA" id="ARBA00023242"/>
    </source>
</evidence>
<evidence type="ECO:0000256" key="6">
    <source>
        <dbReference type="SAM" id="MobiDB-lite"/>
    </source>
</evidence>
<keyword evidence="4" id="KW-0804">Transcription</keyword>
<evidence type="ECO:0000256" key="3">
    <source>
        <dbReference type="ARBA" id="ARBA00023015"/>
    </source>
</evidence>
<dbReference type="PROSITE" id="PS50013">
    <property type="entry name" value="CHROMO_2"/>
    <property type="match status" value="1"/>
</dbReference>
<keyword evidence="8" id="KW-1185">Reference proteome</keyword>
<dbReference type="InterPro" id="IPR033773">
    <property type="entry name" value="CBX7_C"/>
</dbReference>
<dbReference type="InterPro" id="IPR016197">
    <property type="entry name" value="Chromo-like_dom_sf"/>
</dbReference>
<dbReference type="InterPro" id="IPR000953">
    <property type="entry name" value="Chromo/chromo_shadow_dom"/>
</dbReference>
<dbReference type="InterPro" id="IPR023779">
    <property type="entry name" value="Chromodomain_CS"/>
</dbReference>
<dbReference type="RefSeq" id="XP_012670008.2">
    <property type="nucleotide sequence ID" value="XM_012814554.3"/>
</dbReference>
<dbReference type="InterPro" id="IPR043000">
    <property type="entry name" value="CBX7"/>
</dbReference>
<dbReference type="FunFam" id="2.40.50.40:FF:000006">
    <property type="entry name" value="Chromobox protein homolog 7"/>
    <property type="match status" value="1"/>
</dbReference>
<feature type="domain" description="Chromo" evidence="7">
    <location>
        <begin position="16"/>
        <end position="74"/>
    </location>
</feature>
<gene>
    <name evidence="9" type="primary">cbx7b</name>
</gene>
<dbReference type="SMART" id="SM00298">
    <property type="entry name" value="CHROMO"/>
    <property type="match status" value="1"/>
</dbReference>
<dbReference type="GO" id="GO:0035102">
    <property type="term" value="C:PRC1 complex"/>
    <property type="evidence" value="ECO:0007669"/>
    <property type="project" value="InterPro"/>
</dbReference>
<keyword evidence="5" id="KW-0539">Nucleus</keyword>